<sequence length="327" mass="37543">MLKAITHYSSRINKRCIAMPNTETPITDSAKAEDYREEITKNSKSDNFEILIPCYLTENLDLDDFKKGLEKNIFIGAKLYPTNATTNSSLGVSKIENIYPALEILEKKNKILLIHGEKIRQDIDIFDREKYFIDGELQQIRNKFKELRIVLEHVSTSDGIDFVKSNKNMGGTITPHHMLITKKDVFINNSINPHHFCMPVVKNELDLLALRKAACYENKKFFLGTDSAPHHINQKTPNITTKPGIFTATCSIELYASIFEEEGAINNLETFSSINGPKFYNLPINDNHIILSREEWIVPEYIEKEKIKVKNFHGGKKLNWKVKNLKV</sequence>
<dbReference type="InterPro" id="IPR002195">
    <property type="entry name" value="Dihydroorotase_CS"/>
</dbReference>
<evidence type="ECO:0000313" key="5">
    <source>
        <dbReference type="EMBL" id="SVA86293.1"/>
    </source>
</evidence>
<dbReference type="AlphaFoldDB" id="A0A381ZC01"/>
<reference evidence="5" key="1">
    <citation type="submission" date="2018-05" db="EMBL/GenBank/DDBJ databases">
        <authorList>
            <person name="Lanie J.A."/>
            <person name="Ng W.-L."/>
            <person name="Kazmierczak K.M."/>
            <person name="Andrzejewski T.M."/>
            <person name="Davidsen T.M."/>
            <person name="Wayne K.J."/>
            <person name="Tettelin H."/>
            <person name="Glass J.I."/>
            <person name="Rusch D."/>
            <person name="Podicherti R."/>
            <person name="Tsui H.-C.T."/>
            <person name="Winkler M.E."/>
        </authorList>
    </citation>
    <scope>NUCLEOTIDE SEQUENCE</scope>
</reference>
<dbReference type="InterPro" id="IPR004721">
    <property type="entry name" value="DHOdimr"/>
</dbReference>
<protein>
    <submittedName>
        <fullName evidence="5">Uncharacterized protein</fullName>
    </submittedName>
</protein>
<dbReference type="GO" id="GO:0004151">
    <property type="term" value="F:dihydroorotase activity"/>
    <property type="evidence" value="ECO:0007669"/>
    <property type="project" value="InterPro"/>
</dbReference>
<dbReference type="SUPFAM" id="SSF51556">
    <property type="entry name" value="Metallo-dependent hydrolases"/>
    <property type="match status" value="1"/>
</dbReference>
<dbReference type="InterPro" id="IPR032466">
    <property type="entry name" value="Metal_Hydrolase"/>
</dbReference>
<dbReference type="GO" id="GO:0005829">
    <property type="term" value="C:cytosol"/>
    <property type="evidence" value="ECO:0007669"/>
    <property type="project" value="TreeGrafter"/>
</dbReference>
<keyword evidence="4" id="KW-0665">Pyrimidine biosynthesis</keyword>
<dbReference type="UniPathway" id="UPA00070">
    <property type="reaction ID" value="UER00117"/>
</dbReference>
<name>A0A381ZC01_9ZZZZ</name>
<dbReference type="PIRSF" id="PIRSF001237">
    <property type="entry name" value="DHOdimr"/>
    <property type="match status" value="1"/>
</dbReference>
<keyword evidence="3" id="KW-0862">Zinc</keyword>
<dbReference type="EMBL" id="UINC01020583">
    <property type="protein sequence ID" value="SVA86293.1"/>
    <property type="molecule type" value="Genomic_DNA"/>
</dbReference>
<dbReference type="NCBIfam" id="TIGR00856">
    <property type="entry name" value="pyrC_dimer"/>
    <property type="match status" value="1"/>
</dbReference>
<evidence type="ECO:0000256" key="4">
    <source>
        <dbReference type="ARBA" id="ARBA00022975"/>
    </source>
</evidence>
<dbReference type="Gene3D" id="3.20.20.140">
    <property type="entry name" value="Metal-dependent hydrolases"/>
    <property type="match status" value="1"/>
</dbReference>
<dbReference type="GO" id="GO:0006207">
    <property type="term" value="P:'de novo' pyrimidine nucleobase biosynthetic process"/>
    <property type="evidence" value="ECO:0007669"/>
    <property type="project" value="TreeGrafter"/>
</dbReference>
<organism evidence="5">
    <name type="scientific">marine metagenome</name>
    <dbReference type="NCBI Taxonomy" id="408172"/>
    <lineage>
        <taxon>unclassified sequences</taxon>
        <taxon>metagenomes</taxon>
        <taxon>ecological metagenomes</taxon>
    </lineage>
</organism>
<evidence type="ECO:0000256" key="1">
    <source>
        <dbReference type="ARBA" id="ARBA00022723"/>
    </source>
</evidence>
<keyword evidence="2" id="KW-0378">Hydrolase</keyword>
<evidence type="ECO:0000256" key="3">
    <source>
        <dbReference type="ARBA" id="ARBA00022833"/>
    </source>
</evidence>
<dbReference type="PANTHER" id="PTHR43137:SF1">
    <property type="entry name" value="DIHYDROOROTASE"/>
    <property type="match status" value="1"/>
</dbReference>
<proteinExistence type="predicted"/>
<dbReference type="GO" id="GO:0046872">
    <property type="term" value="F:metal ion binding"/>
    <property type="evidence" value="ECO:0007669"/>
    <property type="project" value="UniProtKB-KW"/>
</dbReference>
<keyword evidence="1" id="KW-0479">Metal-binding</keyword>
<dbReference type="GO" id="GO:0044205">
    <property type="term" value="P:'de novo' UMP biosynthetic process"/>
    <property type="evidence" value="ECO:0007669"/>
    <property type="project" value="UniProtKB-UniPathway"/>
</dbReference>
<gene>
    <name evidence="5" type="ORF">METZ01_LOCUS139147</name>
</gene>
<dbReference type="PROSITE" id="PS00483">
    <property type="entry name" value="DIHYDROOROTASE_2"/>
    <property type="match status" value="1"/>
</dbReference>
<accession>A0A381ZC01</accession>
<dbReference type="PANTHER" id="PTHR43137">
    <property type="entry name" value="DIHYDROOROTASE"/>
    <property type="match status" value="1"/>
</dbReference>
<evidence type="ECO:0000256" key="2">
    <source>
        <dbReference type="ARBA" id="ARBA00022801"/>
    </source>
</evidence>